<keyword evidence="13" id="KW-1185">Reference proteome</keyword>
<dbReference type="Gene3D" id="3.30.70.100">
    <property type="match status" value="2"/>
</dbReference>
<dbReference type="GO" id="GO:0016020">
    <property type="term" value="C:membrane"/>
    <property type="evidence" value="ECO:0007669"/>
    <property type="project" value="UniProtKB-SubCell"/>
</dbReference>
<feature type="transmembrane region" description="Helical" evidence="10">
    <location>
        <begin position="317"/>
        <end position="341"/>
    </location>
</feature>
<dbReference type="PRINTS" id="PR00119">
    <property type="entry name" value="CATATPASE"/>
</dbReference>
<dbReference type="Proteomes" id="UP000076154">
    <property type="component" value="Unassembled WGS sequence"/>
</dbReference>
<dbReference type="GO" id="GO:0016887">
    <property type="term" value="F:ATP hydrolysis activity"/>
    <property type="evidence" value="ECO:0007669"/>
    <property type="project" value="InterPro"/>
</dbReference>
<proteinExistence type="inferred from homology"/>
<dbReference type="Gene3D" id="2.70.150.10">
    <property type="entry name" value="Calcium-transporting ATPase, cytoplasmic transduction domain A"/>
    <property type="match status" value="1"/>
</dbReference>
<dbReference type="FunFam" id="3.30.70.100:FF:000001">
    <property type="entry name" value="ATPase copper transporting beta"/>
    <property type="match status" value="1"/>
</dbReference>
<evidence type="ECO:0000256" key="2">
    <source>
        <dbReference type="ARBA" id="ARBA00006024"/>
    </source>
</evidence>
<reference evidence="12" key="1">
    <citation type="submission" date="2018-04" db="EMBL/GenBank/DDBJ databases">
        <title>Whole genome sequencing of Hypsizygus marmoreus.</title>
        <authorList>
            <person name="Choi I.-G."/>
            <person name="Min B."/>
            <person name="Kim J.-G."/>
            <person name="Kim S."/>
            <person name="Oh Y.-L."/>
            <person name="Kong W.-S."/>
            <person name="Park H."/>
            <person name="Jeong J."/>
            <person name="Song E.-S."/>
        </authorList>
    </citation>
    <scope>NUCLEOTIDE SEQUENCE [LARGE SCALE GENOMIC DNA]</scope>
    <source>
        <strain evidence="12">51987-8</strain>
    </source>
</reference>
<evidence type="ECO:0000256" key="8">
    <source>
        <dbReference type="ARBA" id="ARBA00022989"/>
    </source>
</evidence>
<dbReference type="InterPro" id="IPR027256">
    <property type="entry name" value="P-typ_ATPase_IB"/>
</dbReference>
<dbReference type="Pfam" id="PF00702">
    <property type="entry name" value="Hydrolase"/>
    <property type="match status" value="1"/>
</dbReference>
<accession>A0A369JVG6</accession>
<feature type="transmembrane region" description="Helical" evidence="10">
    <location>
        <begin position="676"/>
        <end position="698"/>
    </location>
</feature>
<dbReference type="SFLD" id="SFLDF00027">
    <property type="entry name" value="p-type_atpase"/>
    <property type="match status" value="1"/>
</dbReference>
<dbReference type="GO" id="GO:0055070">
    <property type="term" value="P:copper ion homeostasis"/>
    <property type="evidence" value="ECO:0007669"/>
    <property type="project" value="TreeGrafter"/>
</dbReference>
<dbReference type="Gene3D" id="3.40.50.1000">
    <property type="entry name" value="HAD superfamily/HAD-like"/>
    <property type="match status" value="1"/>
</dbReference>
<dbReference type="CDD" id="cd00371">
    <property type="entry name" value="HMA"/>
    <property type="match status" value="1"/>
</dbReference>
<keyword evidence="3 10" id="KW-0812">Transmembrane</keyword>
<dbReference type="SUPFAM" id="SSF55008">
    <property type="entry name" value="HMA, heavy metal-associated domain"/>
    <property type="match status" value="3"/>
</dbReference>
<dbReference type="InterPro" id="IPR001757">
    <property type="entry name" value="P_typ_ATPase"/>
</dbReference>
<dbReference type="NCBIfam" id="TIGR01525">
    <property type="entry name" value="ATPase-IB_hvy"/>
    <property type="match status" value="1"/>
</dbReference>
<dbReference type="InterPro" id="IPR017969">
    <property type="entry name" value="Heavy-metal-associated_CS"/>
</dbReference>
<dbReference type="SFLD" id="SFLDG00002">
    <property type="entry name" value="C1.7:_P-type_atpase_like"/>
    <property type="match status" value="1"/>
</dbReference>
<evidence type="ECO:0000256" key="7">
    <source>
        <dbReference type="ARBA" id="ARBA00022967"/>
    </source>
</evidence>
<evidence type="ECO:0000256" key="10">
    <source>
        <dbReference type="RuleBase" id="RU362081"/>
    </source>
</evidence>
<dbReference type="InterPro" id="IPR023214">
    <property type="entry name" value="HAD_sf"/>
</dbReference>
<evidence type="ECO:0000259" key="11">
    <source>
        <dbReference type="PROSITE" id="PS50846"/>
    </source>
</evidence>
<keyword evidence="5 10" id="KW-0547">Nucleotide-binding</keyword>
<dbReference type="InterPro" id="IPR023299">
    <property type="entry name" value="ATPase_P-typ_cyto_dom_N"/>
</dbReference>
<dbReference type="GO" id="GO:0005524">
    <property type="term" value="F:ATP binding"/>
    <property type="evidence" value="ECO:0007669"/>
    <property type="project" value="UniProtKB-UniRule"/>
</dbReference>
<feature type="transmembrane region" description="Helical" evidence="10">
    <location>
        <begin position="634"/>
        <end position="656"/>
    </location>
</feature>
<dbReference type="AlphaFoldDB" id="A0A369JVG6"/>
<dbReference type="InterPro" id="IPR008250">
    <property type="entry name" value="ATPase_P-typ_transduc_dom_A_sf"/>
</dbReference>
<feature type="transmembrane region" description="Helical" evidence="10">
    <location>
        <begin position="366"/>
        <end position="383"/>
    </location>
</feature>
<dbReference type="GO" id="GO:0043682">
    <property type="term" value="F:P-type divalent copper transporter activity"/>
    <property type="evidence" value="ECO:0007669"/>
    <property type="project" value="TreeGrafter"/>
</dbReference>
<keyword evidence="4 10" id="KW-0479">Metal-binding</keyword>
<dbReference type="PANTHER" id="PTHR43520">
    <property type="entry name" value="ATP7, ISOFORM B"/>
    <property type="match status" value="1"/>
</dbReference>
<feature type="transmembrane region" description="Helical" evidence="10">
    <location>
        <begin position="415"/>
        <end position="437"/>
    </location>
</feature>
<keyword evidence="7" id="KW-1278">Translocase</keyword>
<evidence type="ECO:0000256" key="9">
    <source>
        <dbReference type="ARBA" id="ARBA00023136"/>
    </source>
</evidence>
<dbReference type="InterPro" id="IPR018303">
    <property type="entry name" value="ATPase_P-typ_P_site"/>
</dbReference>
<dbReference type="PROSITE" id="PS01047">
    <property type="entry name" value="HMA_1"/>
    <property type="match status" value="1"/>
</dbReference>
<dbReference type="InterPro" id="IPR059000">
    <property type="entry name" value="ATPase_P-type_domA"/>
</dbReference>
<dbReference type="SUPFAM" id="SSF81653">
    <property type="entry name" value="Calcium ATPase, transduction domain A"/>
    <property type="match status" value="1"/>
</dbReference>
<organism evidence="12 13">
    <name type="scientific">Hypsizygus marmoreus</name>
    <name type="common">White beech mushroom</name>
    <name type="synonym">Agaricus marmoreus</name>
    <dbReference type="NCBI Taxonomy" id="39966"/>
    <lineage>
        <taxon>Eukaryota</taxon>
        <taxon>Fungi</taxon>
        <taxon>Dikarya</taxon>
        <taxon>Basidiomycota</taxon>
        <taxon>Agaricomycotina</taxon>
        <taxon>Agaricomycetes</taxon>
        <taxon>Agaricomycetidae</taxon>
        <taxon>Agaricales</taxon>
        <taxon>Tricholomatineae</taxon>
        <taxon>Lyophyllaceae</taxon>
        <taxon>Hypsizygus</taxon>
    </lineage>
</organism>
<dbReference type="GO" id="GO:0005507">
    <property type="term" value="F:copper ion binding"/>
    <property type="evidence" value="ECO:0007669"/>
    <property type="project" value="TreeGrafter"/>
</dbReference>
<keyword evidence="9 10" id="KW-0472">Membrane</keyword>
<dbReference type="InParanoid" id="A0A369JVG6"/>
<evidence type="ECO:0000313" key="13">
    <source>
        <dbReference type="Proteomes" id="UP000076154"/>
    </source>
</evidence>
<dbReference type="Pfam" id="PF00403">
    <property type="entry name" value="HMA"/>
    <property type="match status" value="1"/>
</dbReference>
<feature type="transmembrane region" description="Helical" evidence="10">
    <location>
        <begin position="1051"/>
        <end position="1072"/>
    </location>
</feature>
<sequence length="1082" mass="116365">MQYFRMAPSTPLDERITVAHISNIHCDSCTKTIDQYLATLSPPPLSVVVSVVQQLVTVTHLKSLSPSSILNALLDAGFDVLRPTGSASSIPADSSSLVRHRKHLEHCIRCREEEAKPVNHTPIAGLLTSSVEEDPGPSTVTLSIGGMTCSSCTHAITEAASRIQGVSNVAVNLLAGSAQLVVQSRAIADVVCEAIIDSGYDAQVISINPIRRKEEIEETMRIVSLRIDGMFCPNCARKVMSAIESFGNRITVVKPLASYTDPILTLSYRPDPASLSIRMIMASIVAAGSPPFRVTVHHPPTLEQLSHAMQLREQRRILFQLLFSIVAAVPALIIGIVYMTLVKDGNPAKSYLMHPMWVGNVSRGEWALLFIATPVMFYSASLFHTRSFKELRALWRPGSSTPYLRRFIRFGSMNLLVSLGVSVAYFASIALLCLAARSPPQEMGDSTTYFDSVVFLTMFLLAGRFLEAYSKARTTDAVSALTSLRPTNALLLVPTTKTDRFSITLTNKDPEKGDITSEGDSLSIPLNSKVEKIPVDHLEVGDIVRVQSGATPPTDGTIMLGQHGIFDESSLTGEARLVKKQPGDKVFVGTINKAQVLHIRVDAIQGGTMLEKIVAVVREGQNRRAPIERVADHITGYFVPVITLLAVLTWIVWLLLGLTGSLPADYLDIDIGGWPVWSLQFAIAVFVVACPCGIGLAAPTALYVGSGLAAKCGILARGGGESFQEMAQLDLVVFDKTGTLTEGGEPRVADHYLLPSVLWTRETVLGIAAELESVSSHPLAVAIRSFCKDVDHQGGSSFEETPGRGVKAAFLSLHCTAIIGNEAWMQEHGAVIAAEASEHLEAWKSEGKSVVLLAIQDEQSGSFSVAASFSVADPLRPGAPGVISQLHSQGISTWMISGDNFTTASAVAAAVGIPPNNVIAGVLPHEKSREIQRLQREGPKRSARSRKWGQSLNTETRTIVAMVGDGINDAPALAVADVGIAIGSGSDIALSSASFVLLSSDLRSLITLRDLSQRIINRVKFNFVWAVMYNMIALPVAAGVLYPAGHVRLNPVWASLAMALSSVSVVCSSLLLKRYKEPRLSS</sequence>
<dbReference type="InterPro" id="IPR006121">
    <property type="entry name" value="HMA_dom"/>
</dbReference>
<dbReference type="InterPro" id="IPR036412">
    <property type="entry name" value="HAD-like_sf"/>
</dbReference>
<comment type="similarity">
    <text evidence="2 10">Belongs to the cation transport ATPase (P-type) (TC 3.A.3) family. Type IB subfamily.</text>
</comment>
<dbReference type="EMBL" id="LUEZ02000049">
    <property type="protein sequence ID" value="RDB22706.1"/>
    <property type="molecule type" value="Genomic_DNA"/>
</dbReference>
<comment type="subcellular location">
    <subcellularLocation>
        <location evidence="1">Membrane</location>
        <topology evidence="1">Multi-pass membrane protein</topology>
    </subcellularLocation>
</comment>
<gene>
    <name evidence="12" type="primary">HMA5_0</name>
    <name evidence="12" type="ORF">Hypma_010220</name>
</gene>
<dbReference type="Pfam" id="PF00122">
    <property type="entry name" value="E1-E2_ATPase"/>
    <property type="match status" value="1"/>
</dbReference>
<evidence type="ECO:0000256" key="1">
    <source>
        <dbReference type="ARBA" id="ARBA00004141"/>
    </source>
</evidence>
<keyword evidence="8 10" id="KW-1133">Transmembrane helix</keyword>
<dbReference type="PROSITE" id="PS50846">
    <property type="entry name" value="HMA_2"/>
    <property type="match status" value="1"/>
</dbReference>
<dbReference type="NCBIfam" id="TIGR01494">
    <property type="entry name" value="ATPase_P-type"/>
    <property type="match status" value="1"/>
</dbReference>
<dbReference type="CDD" id="cd02094">
    <property type="entry name" value="P-type_ATPase_Cu-like"/>
    <property type="match status" value="1"/>
</dbReference>
<dbReference type="Gene3D" id="3.40.1110.10">
    <property type="entry name" value="Calcium-transporting ATPase, cytoplasmic domain N"/>
    <property type="match status" value="1"/>
</dbReference>
<keyword evidence="6 10" id="KW-0067">ATP-binding</keyword>
<evidence type="ECO:0000256" key="5">
    <source>
        <dbReference type="ARBA" id="ARBA00022741"/>
    </source>
</evidence>
<dbReference type="SUPFAM" id="SSF56784">
    <property type="entry name" value="HAD-like"/>
    <property type="match status" value="1"/>
</dbReference>
<dbReference type="InterPro" id="IPR044492">
    <property type="entry name" value="P_typ_ATPase_HD_dom"/>
</dbReference>
<dbReference type="PRINTS" id="PR00120">
    <property type="entry name" value="HATPASE"/>
</dbReference>
<protein>
    <submittedName>
        <fullName evidence="12">Copper-transporting ATPase HMA5</fullName>
    </submittedName>
</protein>
<dbReference type="SUPFAM" id="SSF81665">
    <property type="entry name" value="Calcium ATPase, transmembrane domain M"/>
    <property type="match status" value="1"/>
</dbReference>
<evidence type="ECO:0000256" key="3">
    <source>
        <dbReference type="ARBA" id="ARBA00022692"/>
    </source>
</evidence>
<name>A0A369JVG6_HYPMA</name>
<dbReference type="PROSITE" id="PS00154">
    <property type="entry name" value="ATPASE_E1_E2"/>
    <property type="match status" value="1"/>
</dbReference>
<evidence type="ECO:0000313" key="12">
    <source>
        <dbReference type="EMBL" id="RDB22706.1"/>
    </source>
</evidence>
<dbReference type="STRING" id="39966.A0A369JVG6"/>
<comment type="caution">
    <text evidence="12">The sequence shown here is derived from an EMBL/GenBank/DDBJ whole genome shotgun (WGS) entry which is preliminary data.</text>
</comment>
<evidence type="ECO:0000256" key="4">
    <source>
        <dbReference type="ARBA" id="ARBA00022723"/>
    </source>
</evidence>
<dbReference type="InterPro" id="IPR023298">
    <property type="entry name" value="ATPase_P-typ_TM_dom_sf"/>
</dbReference>
<dbReference type="OrthoDB" id="432719at2759"/>
<dbReference type="PANTHER" id="PTHR43520:SF32">
    <property type="entry name" value="COPPER RESISTANCE P-TYPE ATPASE (EUROFUNG)"/>
    <property type="match status" value="1"/>
</dbReference>
<feature type="transmembrane region" description="Helical" evidence="10">
    <location>
        <begin position="449"/>
        <end position="466"/>
    </location>
</feature>
<feature type="domain" description="HMA" evidence="11">
    <location>
        <begin position="138"/>
        <end position="203"/>
    </location>
</feature>
<feature type="transmembrane region" description="Helical" evidence="10">
    <location>
        <begin position="1023"/>
        <end position="1045"/>
    </location>
</feature>
<dbReference type="SFLD" id="SFLDS00003">
    <property type="entry name" value="Haloacid_Dehalogenase"/>
    <property type="match status" value="1"/>
</dbReference>
<evidence type="ECO:0000256" key="6">
    <source>
        <dbReference type="ARBA" id="ARBA00022840"/>
    </source>
</evidence>
<dbReference type="InterPro" id="IPR036163">
    <property type="entry name" value="HMA_dom_sf"/>
</dbReference>